<dbReference type="InterPro" id="IPR036412">
    <property type="entry name" value="HAD-like_sf"/>
</dbReference>
<dbReference type="InterPro" id="IPR011613">
    <property type="entry name" value="GH15-like"/>
</dbReference>
<dbReference type="InterPro" id="IPR045582">
    <property type="entry name" value="Trehalase-like_N"/>
</dbReference>
<keyword evidence="4" id="KW-1185">Reference proteome</keyword>
<dbReference type="RefSeq" id="WP_142043577.1">
    <property type="nucleotide sequence ID" value="NZ_JBHTGS010000003.1"/>
</dbReference>
<dbReference type="AlphaFoldDB" id="A0A543B1R7"/>
<evidence type="ECO:0000313" key="4">
    <source>
        <dbReference type="Proteomes" id="UP000317043"/>
    </source>
</evidence>
<dbReference type="Gene3D" id="3.30.70.1020">
    <property type="entry name" value="Trehalose-6-phosphate phosphatase related protein, domain 2"/>
    <property type="match status" value="1"/>
</dbReference>
<gene>
    <name evidence="3" type="ORF">FB566_4366</name>
</gene>
<dbReference type="EMBL" id="VFOW01000001">
    <property type="protein sequence ID" value="TQL78772.1"/>
    <property type="molecule type" value="Genomic_DNA"/>
</dbReference>
<evidence type="ECO:0000313" key="3">
    <source>
        <dbReference type="EMBL" id="TQL78772.1"/>
    </source>
</evidence>
<dbReference type="GO" id="GO:0005992">
    <property type="term" value="P:trehalose biosynthetic process"/>
    <property type="evidence" value="ECO:0007669"/>
    <property type="project" value="InterPro"/>
</dbReference>
<dbReference type="InterPro" id="IPR023214">
    <property type="entry name" value="HAD_sf"/>
</dbReference>
<dbReference type="NCBIfam" id="TIGR00685">
    <property type="entry name" value="T6PP"/>
    <property type="match status" value="1"/>
</dbReference>
<name>A0A543B1R7_9ACTN</name>
<dbReference type="GO" id="GO:0004553">
    <property type="term" value="F:hydrolase activity, hydrolyzing O-glycosyl compounds"/>
    <property type="evidence" value="ECO:0007669"/>
    <property type="project" value="UniProtKB-ARBA"/>
</dbReference>
<dbReference type="InterPro" id="IPR003337">
    <property type="entry name" value="Trehalose_PPase"/>
</dbReference>
<organism evidence="3 4">
    <name type="scientific">Stackebrandtia endophytica</name>
    <dbReference type="NCBI Taxonomy" id="1496996"/>
    <lineage>
        <taxon>Bacteria</taxon>
        <taxon>Bacillati</taxon>
        <taxon>Actinomycetota</taxon>
        <taxon>Actinomycetes</taxon>
        <taxon>Glycomycetales</taxon>
        <taxon>Glycomycetaceae</taxon>
        <taxon>Stackebrandtia</taxon>
    </lineage>
</organism>
<dbReference type="PANTHER" id="PTHR31616:SF0">
    <property type="entry name" value="GLUCAN 1,4-ALPHA-GLUCOSIDASE"/>
    <property type="match status" value="1"/>
</dbReference>
<dbReference type="Pfam" id="PF02358">
    <property type="entry name" value="Trehalose_PPase"/>
    <property type="match status" value="1"/>
</dbReference>
<dbReference type="SUPFAM" id="SSF48208">
    <property type="entry name" value="Six-hairpin glycosidases"/>
    <property type="match status" value="1"/>
</dbReference>
<dbReference type="Gene3D" id="3.40.50.1000">
    <property type="entry name" value="HAD superfamily/HAD-like"/>
    <property type="match status" value="1"/>
</dbReference>
<feature type="domain" description="Trehalase-like N-terminal" evidence="2">
    <location>
        <begin position="257"/>
        <end position="470"/>
    </location>
</feature>
<evidence type="ECO:0000259" key="1">
    <source>
        <dbReference type="Pfam" id="PF00723"/>
    </source>
</evidence>
<dbReference type="Pfam" id="PF00723">
    <property type="entry name" value="Glyco_hydro_15"/>
    <property type="match status" value="1"/>
</dbReference>
<dbReference type="OrthoDB" id="3902805at2"/>
<dbReference type="SUPFAM" id="SSF56784">
    <property type="entry name" value="HAD-like"/>
    <property type="match status" value="1"/>
</dbReference>
<accession>A0A543B1R7</accession>
<dbReference type="PANTHER" id="PTHR31616">
    <property type="entry name" value="TREHALASE"/>
    <property type="match status" value="1"/>
</dbReference>
<dbReference type="Gene3D" id="1.50.10.10">
    <property type="match status" value="1"/>
</dbReference>
<proteinExistence type="predicted"/>
<evidence type="ECO:0000259" key="2">
    <source>
        <dbReference type="Pfam" id="PF19291"/>
    </source>
</evidence>
<feature type="domain" description="GH15-like" evidence="1">
    <location>
        <begin position="487"/>
        <end position="848"/>
    </location>
</feature>
<dbReference type="InParanoid" id="A0A543B1R7"/>
<comment type="caution">
    <text evidence="3">The sequence shown here is derived from an EMBL/GenBank/DDBJ whole genome shotgun (WGS) entry which is preliminary data.</text>
</comment>
<dbReference type="InterPro" id="IPR012341">
    <property type="entry name" value="6hp_glycosidase-like_sf"/>
</dbReference>
<protein>
    <submittedName>
        <fullName evidence="3">Trehalose 6-phosphatase</fullName>
    </submittedName>
</protein>
<sequence>MNHIVPPAAAFDPALKAALTQLARVPQLLVACDYDGTLAPIVTDPSAAAPRPESVTALRALAGLPNTKVAVISGRALRDLAALSRLPSEVHLVGSHGSEFDIGFVHALSPEQVSLRNKLIETLTAIASGHPGIRLELKPAGAALHTREADADVTATVVGEVQSGPAAWDNIQVTEGKEVLDLSVVTTHKGHALDTLRHQLGASAVLFIGDDVTDENAFNHLHGPDVGVRVGDGDSKATHRVNDTTEVAQLLATLLDIRRTWLHGEDAQPIERHSMLSDGANCALLTPDARINWLCHPRPDSGALFSALLGGPPAGYFSVRPVADGIPQGQRYVRGTMTVETKWAGLTVTDWLDATPRRYGDSHSTILVREVSGRIPTRIEFAPRPDFGQMPVRIEPYDDGLYVYGDNEPMTLRSPGVHWEISSEGDQDIATAVVDLTDEGGTVTLELRCGSDDTGATNAELAQRRTETEQPYRDWLETLQLPELDTNMVARSALTLKGLCYEPTGAILAAATTSLPEHLGGVRNWDYRFCWLRDGSMTARALVDLGSLAEAENFFGWVASVVERTGGHPERLAPLYTIDAQPLGPEAVIDSLPGYAGSRPVRISNAANRQVQLDVFGPVADLVAAVADQRGSLTEFEATVITSMADAVERRWHEPDHGVWEARQAPRHHVYSKVMCWSTIDHAIRLSEKYGMEAKPTWRQLRDTIAEDVVEKGWHDEVGAYTAAYGDVDLDAASLWIGISGLLPPDDPRFIKTVNAIEAGLRSGPTVYRYLRDDGLPGTEGGFILCASWLAEAYLLIGRVADARELYQQILDCAGPTGLLAEEWDPLAERALGNHPQAYSHLGLIRCALLLDGADQTSE</sequence>
<reference evidence="3 4" key="1">
    <citation type="submission" date="2019-06" db="EMBL/GenBank/DDBJ databases">
        <title>Sequencing the genomes of 1000 actinobacteria strains.</title>
        <authorList>
            <person name="Klenk H.-P."/>
        </authorList>
    </citation>
    <scope>NUCLEOTIDE SEQUENCE [LARGE SCALE GENOMIC DNA]</scope>
    <source>
        <strain evidence="3 4">DSM 45928</strain>
    </source>
</reference>
<dbReference type="FunCoup" id="A0A543B1R7">
    <property type="interactions" value="7"/>
</dbReference>
<dbReference type="Pfam" id="PF19291">
    <property type="entry name" value="TREH_N"/>
    <property type="match status" value="1"/>
</dbReference>
<dbReference type="InterPro" id="IPR008928">
    <property type="entry name" value="6-hairpin_glycosidase_sf"/>
</dbReference>
<dbReference type="Proteomes" id="UP000317043">
    <property type="component" value="Unassembled WGS sequence"/>
</dbReference>